<dbReference type="Gene3D" id="3.40.50.300">
    <property type="entry name" value="P-loop containing nucleotide triphosphate hydrolases"/>
    <property type="match status" value="1"/>
</dbReference>
<reference evidence="2" key="1">
    <citation type="submission" date="2020-07" db="EMBL/GenBank/DDBJ databases">
        <authorList>
            <person name="Pettersson B.M.F."/>
            <person name="Behra P.R.K."/>
            <person name="Ramesh M."/>
            <person name="Das S."/>
            <person name="Dasgupta S."/>
            <person name="Kirsebom L.A."/>
        </authorList>
    </citation>
    <scope>NUCLEOTIDE SEQUENCE</scope>
    <source>
        <strain evidence="2">DSM 44615</strain>
    </source>
</reference>
<dbReference type="PANTHER" id="PTHR41259">
    <property type="entry name" value="DOUBLE-STRAND BREAK REPAIR RAD50 ATPASE, PUTATIVE-RELATED"/>
    <property type="match status" value="1"/>
</dbReference>
<evidence type="ECO:0000259" key="1">
    <source>
        <dbReference type="Pfam" id="PF13175"/>
    </source>
</evidence>
<comment type="caution">
    <text evidence="2">The sequence shown here is derived from an EMBL/GenBank/DDBJ whole genome shotgun (WGS) entry which is preliminary data.</text>
</comment>
<gene>
    <name evidence="2" type="ORF">H7I41_20050</name>
</gene>
<feature type="non-terminal residue" evidence="2">
    <location>
        <position position="662"/>
    </location>
</feature>
<dbReference type="InterPro" id="IPR041685">
    <property type="entry name" value="AAA_GajA/Old/RecF-like"/>
</dbReference>
<evidence type="ECO:0000313" key="3">
    <source>
        <dbReference type="Proteomes" id="UP001140293"/>
    </source>
</evidence>
<evidence type="ECO:0000313" key="2">
    <source>
        <dbReference type="EMBL" id="MCV7172213.1"/>
    </source>
</evidence>
<dbReference type="PANTHER" id="PTHR41259:SF1">
    <property type="entry name" value="DOUBLE-STRAND BREAK REPAIR RAD50 ATPASE, PUTATIVE-RELATED"/>
    <property type="match status" value="1"/>
</dbReference>
<dbReference type="SUPFAM" id="SSF52540">
    <property type="entry name" value="P-loop containing nucleoside triphosphate hydrolases"/>
    <property type="match status" value="1"/>
</dbReference>
<reference evidence="2" key="2">
    <citation type="journal article" date="2022" name="BMC Genomics">
        <title>Comparative genome analysis of mycobacteria focusing on tRNA and non-coding RNA.</title>
        <authorList>
            <person name="Behra P.R.K."/>
            <person name="Pettersson B.M.F."/>
            <person name="Ramesh M."/>
            <person name="Das S."/>
            <person name="Dasgupta S."/>
            <person name="Kirsebom L.A."/>
        </authorList>
    </citation>
    <scope>NUCLEOTIDE SEQUENCE</scope>
    <source>
        <strain evidence="2">DSM 44615</strain>
    </source>
</reference>
<dbReference type="Pfam" id="PF13175">
    <property type="entry name" value="AAA_15"/>
    <property type="match status" value="1"/>
</dbReference>
<dbReference type="EMBL" id="JACKSJ010000167">
    <property type="protein sequence ID" value="MCV7172213.1"/>
    <property type="molecule type" value="Genomic_DNA"/>
</dbReference>
<feature type="domain" description="Endonuclease GajA/Old nuclease/RecF-like AAA" evidence="1">
    <location>
        <begin position="1"/>
        <end position="64"/>
    </location>
</feature>
<dbReference type="InterPro" id="IPR027417">
    <property type="entry name" value="P-loop_NTPase"/>
</dbReference>
<dbReference type="Proteomes" id="UP001140293">
    <property type="component" value="Unassembled WGS sequence"/>
</dbReference>
<proteinExistence type="predicted"/>
<sequence>MKLHRLVLTNYRGISHREIDFPDHGVVVVSGANEVGKSSMIEALDLLLEAKDRSAKKEVKQVKPTHADVGAEITAEISAGAYRFVYRKRFHKRAETQLTVLAPRREQLSGDEAHDRVRSMLAETVDLELWQAQRVLQSASTAAVDLSGSDALARALDVAAGEAATLSGAEPLLVDRIDEEYARYFTVTGRPTGEWAAATKRLNAADAEVARCAARVAEVDDAVTRHGALTAEVAEVAAQRAQAHARLTASRAAAEAVATLRRQLSEADVIAEAATKTHTASVAALAERRRLRADVEERGTAVVALQTAVADSVEEESTAREVHEAAEVAAEKAREAVATTQARVESARSVVDRLTQRDESDRLAARLAKIDAARRELDRTASELAGITVTDASMRTVEQAVLNVERAAGQAELASARIELVAATDVAVAVAGEPVTLGAAETWAVNTTSDTAVELPGVLTVRVVPGMPAAQTQAGLEAAQHALAGALTAAGAEDVDSARALDLQRRDLVTARDRLTATLEAVLGDDTAEHLRARLTELLATQPAEDGLFDVTGDRGVGEAADPVGARAELAAAVAAHQQAVVDCETHRKVAIVASKRLGDRSTQACVLREKLAAAQGEHATATTRLEVHRAQAADDTLAVAAEADGDAARAAAARAGCRRTG</sequence>
<name>A0A9X2YQF0_9MYCO</name>
<keyword evidence="3" id="KW-1185">Reference proteome</keyword>
<organism evidence="2 3">
    <name type="scientific">[Mycobacterium] manitobense</name>
    <dbReference type="NCBI Taxonomy" id="190147"/>
    <lineage>
        <taxon>Bacteria</taxon>
        <taxon>Bacillati</taxon>
        <taxon>Actinomycetota</taxon>
        <taxon>Actinomycetes</taxon>
        <taxon>Mycobacteriales</taxon>
        <taxon>Mycobacteriaceae</taxon>
        <taxon>Mycolicibacterium</taxon>
    </lineage>
</organism>
<protein>
    <submittedName>
        <fullName evidence="2">AAA family ATPase</fullName>
    </submittedName>
</protein>
<accession>A0A9X2YQF0</accession>
<dbReference type="AlphaFoldDB" id="A0A9X2YQF0"/>
<dbReference type="RefSeq" id="WP_264014393.1">
    <property type="nucleotide sequence ID" value="NZ_JACKSJ010000167.1"/>
</dbReference>